<dbReference type="RefSeq" id="WP_344906089.1">
    <property type="nucleotide sequence ID" value="NZ_BAAAWD010000026.1"/>
</dbReference>
<dbReference type="Proteomes" id="UP001499930">
    <property type="component" value="Unassembled WGS sequence"/>
</dbReference>
<protein>
    <recommendedName>
        <fullName evidence="3">PPM-type phosphatase domain-containing protein</fullName>
    </recommendedName>
</protein>
<dbReference type="Gene3D" id="3.60.40.10">
    <property type="entry name" value="PPM-type phosphatase domain"/>
    <property type="match status" value="1"/>
</dbReference>
<sequence length="41" mass="4126">MIGAALEPAYELGGDAFDYALAGETVHLAVFDAMGHDASAG</sequence>
<dbReference type="EMBL" id="BAAAWD010000026">
    <property type="protein sequence ID" value="GAA3037393.1"/>
    <property type="molecule type" value="Genomic_DNA"/>
</dbReference>
<keyword evidence="2" id="KW-1185">Reference proteome</keyword>
<evidence type="ECO:0000313" key="1">
    <source>
        <dbReference type="EMBL" id="GAA3037393.1"/>
    </source>
</evidence>
<evidence type="ECO:0008006" key="3">
    <source>
        <dbReference type="Google" id="ProtNLM"/>
    </source>
</evidence>
<accession>A0ABP6LEM5</accession>
<comment type="caution">
    <text evidence="1">The sequence shown here is derived from an EMBL/GenBank/DDBJ whole genome shotgun (WGS) entry which is preliminary data.</text>
</comment>
<name>A0ABP6LEM5_9ACTN</name>
<evidence type="ECO:0000313" key="2">
    <source>
        <dbReference type="Proteomes" id="UP001499930"/>
    </source>
</evidence>
<proteinExistence type="predicted"/>
<dbReference type="InterPro" id="IPR036457">
    <property type="entry name" value="PPM-type-like_dom_sf"/>
</dbReference>
<organism evidence="1 2">
    <name type="scientific">Streptosporangium longisporum</name>
    <dbReference type="NCBI Taxonomy" id="46187"/>
    <lineage>
        <taxon>Bacteria</taxon>
        <taxon>Bacillati</taxon>
        <taxon>Actinomycetota</taxon>
        <taxon>Actinomycetes</taxon>
        <taxon>Streptosporangiales</taxon>
        <taxon>Streptosporangiaceae</taxon>
        <taxon>Streptosporangium</taxon>
    </lineage>
</organism>
<reference evidence="2" key="1">
    <citation type="journal article" date="2019" name="Int. J. Syst. Evol. Microbiol.">
        <title>The Global Catalogue of Microorganisms (GCM) 10K type strain sequencing project: providing services to taxonomists for standard genome sequencing and annotation.</title>
        <authorList>
            <consortium name="The Broad Institute Genomics Platform"/>
            <consortium name="The Broad Institute Genome Sequencing Center for Infectious Disease"/>
            <person name="Wu L."/>
            <person name="Ma J."/>
        </authorList>
    </citation>
    <scope>NUCLEOTIDE SEQUENCE [LARGE SCALE GENOMIC DNA]</scope>
    <source>
        <strain evidence="2">JCM 3106</strain>
    </source>
</reference>
<gene>
    <name evidence="1" type="ORF">GCM10017559_76590</name>
</gene>